<keyword evidence="1" id="KW-1133">Transmembrane helix</keyword>
<name>A0ABX8S7P7_9ACTN</name>
<proteinExistence type="predicted"/>
<dbReference type="Proteomes" id="UP000887023">
    <property type="component" value="Chromosome"/>
</dbReference>
<dbReference type="EMBL" id="CP079105">
    <property type="protein sequence ID" value="QXQ13296.1"/>
    <property type="molecule type" value="Genomic_DNA"/>
</dbReference>
<evidence type="ECO:0000313" key="4">
    <source>
        <dbReference type="Proteomes" id="UP000887023"/>
    </source>
</evidence>
<dbReference type="RefSeq" id="WP_066472985.1">
    <property type="nucleotide sequence ID" value="NZ_CBCRUZ010000008.1"/>
</dbReference>
<evidence type="ECO:0000313" key="3">
    <source>
        <dbReference type="EMBL" id="QXQ13296.1"/>
    </source>
</evidence>
<dbReference type="Pfam" id="PF08044">
    <property type="entry name" value="DUF1707"/>
    <property type="match status" value="1"/>
</dbReference>
<gene>
    <name evidence="3" type="ORF">KV203_15690</name>
</gene>
<keyword evidence="1" id="KW-0472">Membrane</keyword>
<feature type="domain" description="DUF1707" evidence="2">
    <location>
        <begin position="8"/>
        <end position="59"/>
    </location>
</feature>
<evidence type="ECO:0000256" key="1">
    <source>
        <dbReference type="SAM" id="Phobius"/>
    </source>
</evidence>
<evidence type="ECO:0000259" key="2">
    <source>
        <dbReference type="Pfam" id="PF08044"/>
    </source>
</evidence>
<feature type="transmembrane region" description="Helical" evidence="1">
    <location>
        <begin position="75"/>
        <end position="91"/>
    </location>
</feature>
<sequence length="121" mass="13119">MADRPETRIDAADRARASAALDTHYAAGRLSTAELDERRAAVTDATSRAELDAIFVDLPDTVAPPAPAARPTRDWSLVVAILLPIVAIVVATTTGSWWWLLLIPAGGMFFAALPTLRKRRR</sequence>
<protein>
    <submittedName>
        <fullName evidence="3">DUF1707 domain-containing protein</fullName>
    </submittedName>
</protein>
<feature type="transmembrane region" description="Helical" evidence="1">
    <location>
        <begin position="97"/>
        <end position="116"/>
    </location>
</feature>
<keyword evidence="4" id="KW-1185">Reference proteome</keyword>
<organism evidence="3 4">
    <name type="scientific">Skermania pinensis</name>
    <dbReference type="NCBI Taxonomy" id="39122"/>
    <lineage>
        <taxon>Bacteria</taxon>
        <taxon>Bacillati</taxon>
        <taxon>Actinomycetota</taxon>
        <taxon>Actinomycetes</taxon>
        <taxon>Mycobacteriales</taxon>
        <taxon>Gordoniaceae</taxon>
        <taxon>Skermania</taxon>
    </lineage>
</organism>
<reference evidence="3" key="1">
    <citation type="submission" date="2021-07" db="EMBL/GenBank/DDBJ databases">
        <title>Candidatus Kaistella beijingensis sp. nov. isolated from a municipal wastewater treatment plant is involved in sludge foaming.</title>
        <authorList>
            <person name="Song Y."/>
            <person name="Liu S.-J."/>
        </authorList>
    </citation>
    <scope>NUCLEOTIDE SEQUENCE</scope>
    <source>
        <strain evidence="3">DSM 43998</strain>
    </source>
</reference>
<accession>A0ABX8S7P7</accession>
<dbReference type="InterPro" id="IPR012551">
    <property type="entry name" value="DUF1707_SHOCT-like"/>
</dbReference>
<keyword evidence="1" id="KW-0812">Transmembrane</keyword>